<sequence>MRCAIALLFVVSGSLVRAADDGFTPLFNGKDLTGWTTYLRPSKDIPNPDPKTTWQVADGVIRCNGKPNGYVMTEKEYSNYVLKVKWRYPAELKAGNTGVLLHCTGEDKVWPSSIEAQLRSGRAGDIWLNPGADGKLPTLSFDAGLKDANDKTDRHYFRIDKDKPVEKAFGEWNEYEITCRDGSITLAINGTKVIEGRNGSLKKGKIALQSEGTEVHFKDIAIKEMK</sequence>
<keyword evidence="1" id="KW-0732">Signal</keyword>
<keyword evidence="4" id="KW-1185">Reference proteome</keyword>
<name>A0A5C1AIQ8_9BACT</name>
<feature type="domain" description="3-keto-alpha-glucoside-1,2-lyase/3-keto-2-hydroxy-glucal hydratase" evidence="2">
    <location>
        <begin position="22"/>
        <end position="223"/>
    </location>
</feature>
<dbReference type="AlphaFoldDB" id="A0A5C1AIQ8"/>
<dbReference type="InterPro" id="IPR010496">
    <property type="entry name" value="AL/BT2_dom"/>
</dbReference>
<evidence type="ECO:0000313" key="3">
    <source>
        <dbReference type="EMBL" id="QEL17886.1"/>
    </source>
</evidence>
<evidence type="ECO:0000313" key="4">
    <source>
        <dbReference type="Proteomes" id="UP000324974"/>
    </source>
</evidence>
<evidence type="ECO:0000256" key="1">
    <source>
        <dbReference type="SAM" id="SignalP"/>
    </source>
</evidence>
<protein>
    <submittedName>
        <fullName evidence="3">Putative beta-jelly-roll-type glycoside hydrolase</fullName>
    </submittedName>
</protein>
<dbReference type="GO" id="GO:0016787">
    <property type="term" value="F:hydrolase activity"/>
    <property type="evidence" value="ECO:0007669"/>
    <property type="project" value="UniProtKB-KW"/>
</dbReference>
<reference evidence="4" key="1">
    <citation type="submission" date="2019-08" db="EMBL/GenBank/DDBJ databases">
        <title>Limnoglobus roseus gen. nov., sp. nov., a novel freshwater planctomycete with a giant genome from the family Gemmataceae.</title>
        <authorList>
            <person name="Kulichevskaya I.S."/>
            <person name="Naumoff D.G."/>
            <person name="Miroshnikov K."/>
            <person name="Ivanova A."/>
            <person name="Philippov D.A."/>
            <person name="Hakobyan A."/>
            <person name="Rijpstra I.C."/>
            <person name="Sinninghe Damste J.S."/>
            <person name="Liesack W."/>
            <person name="Dedysh S.N."/>
        </authorList>
    </citation>
    <scope>NUCLEOTIDE SEQUENCE [LARGE SCALE GENOMIC DNA]</scope>
    <source>
        <strain evidence="4">PX52</strain>
    </source>
</reference>
<dbReference type="RefSeq" id="WP_149112440.1">
    <property type="nucleotide sequence ID" value="NZ_CP042425.1"/>
</dbReference>
<organism evidence="3 4">
    <name type="scientific">Limnoglobus roseus</name>
    <dbReference type="NCBI Taxonomy" id="2598579"/>
    <lineage>
        <taxon>Bacteria</taxon>
        <taxon>Pseudomonadati</taxon>
        <taxon>Planctomycetota</taxon>
        <taxon>Planctomycetia</taxon>
        <taxon>Gemmatales</taxon>
        <taxon>Gemmataceae</taxon>
        <taxon>Limnoglobus</taxon>
    </lineage>
</organism>
<dbReference type="EMBL" id="CP042425">
    <property type="protein sequence ID" value="QEL17886.1"/>
    <property type="molecule type" value="Genomic_DNA"/>
</dbReference>
<accession>A0A5C1AIQ8</accession>
<dbReference type="Pfam" id="PF06439">
    <property type="entry name" value="3keto-disac_hyd"/>
    <property type="match status" value="1"/>
</dbReference>
<dbReference type="Proteomes" id="UP000324974">
    <property type="component" value="Chromosome"/>
</dbReference>
<dbReference type="KEGG" id="lrs:PX52LOC_04898"/>
<gene>
    <name evidence="3" type="ORF">PX52LOC_04898</name>
</gene>
<dbReference type="Gene3D" id="2.60.120.560">
    <property type="entry name" value="Exo-inulinase, domain 1"/>
    <property type="match status" value="1"/>
</dbReference>
<feature type="chain" id="PRO_5022706277" evidence="1">
    <location>
        <begin position="19"/>
        <end position="226"/>
    </location>
</feature>
<feature type="signal peptide" evidence="1">
    <location>
        <begin position="1"/>
        <end position="18"/>
    </location>
</feature>
<evidence type="ECO:0000259" key="2">
    <source>
        <dbReference type="Pfam" id="PF06439"/>
    </source>
</evidence>
<keyword evidence="3" id="KW-0378">Hydrolase</keyword>
<dbReference type="OrthoDB" id="259356at2"/>
<proteinExistence type="predicted"/>